<evidence type="ECO:0000256" key="1">
    <source>
        <dbReference type="SAM" id="MobiDB-lite"/>
    </source>
</evidence>
<feature type="compositionally biased region" description="Polar residues" evidence="1">
    <location>
        <begin position="47"/>
        <end position="59"/>
    </location>
</feature>
<dbReference type="Proteomes" id="UP000619486">
    <property type="component" value="Unassembled WGS sequence"/>
</dbReference>
<organism evidence="2 3">
    <name type="scientific">Streptomyces purpureus</name>
    <dbReference type="NCBI Taxonomy" id="1951"/>
    <lineage>
        <taxon>Bacteria</taxon>
        <taxon>Bacillati</taxon>
        <taxon>Actinomycetota</taxon>
        <taxon>Actinomycetes</taxon>
        <taxon>Kitasatosporales</taxon>
        <taxon>Streptomycetaceae</taxon>
        <taxon>Streptomyces</taxon>
    </lineage>
</organism>
<protein>
    <submittedName>
        <fullName evidence="2">Uncharacterized protein</fullName>
    </submittedName>
</protein>
<feature type="region of interest" description="Disordered" evidence="1">
    <location>
        <begin position="1"/>
        <end position="59"/>
    </location>
</feature>
<proteinExistence type="predicted"/>
<reference evidence="2" key="2">
    <citation type="submission" date="2020-09" db="EMBL/GenBank/DDBJ databases">
        <authorList>
            <person name="Sun Q."/>
            <person name="Ohkuma M."/>
        </authorList>
    </citation>
    <scope>NUCLEOTIDE SEQUENCE</scope>
    <source>
        <strain evidence="2">JCM 3172</strain>
    </source>
</reference>
<keyword evidence="3" id="KW-1185">Reference proteome</keyword>
<dbReference type="EMBL" id="BMQQ01000022">
    <property type="protein sequence ID" value="GGT49914.1"/>
    <property type="molecule type" value="Genomic_DNA"/>
</dbReference>
<gene>
    <name evidence="2" type="ORF">GCM10014713_49990</name>
</gene>
<sequence length="59" mass="6276">MHHRRQWDQAPQQPQGGGGRVVGVAGRVSEGAQEQEADPRRGEGDEQTPQQDQGVGTAG</sequence>
<reference evidence="2" key="1">
    <citation type="journal article" date="2014" name="Int. J. Syst. Evol. Microbiol.">
        <title>Complete genome sequence of Corynebacterium casei LMG S-19264T (=DSM 44701T), isolated from a smear-ripened cheese.</title>
        <authorList>
            <consortium name="US DOE Joint Genome Institute (JGI-PGF)"/>
            <person name="Walter F."/>
            <person name="Albersmeier A."/>
            <person name="Kalinowski J."/>
            <person name="Ruckert C."/>
        </authorList>
    </citation>
    <scope>NUCLEOTIDE SEQUENCE</scope>
    <source>
        <strain evidence="2">JCM 3172</strain>
    </source>
</reference>
<dbReference type="AlphaFoldDB" id="A0A918HAI1"/>
<evidence type="ECO:0000313" key="3">
    <source>
        <dbReference type="Proteomes" id="UP000619486"/>
    </source>
</evidence>
<evidence type="ECO:0000313" key="2">
    <source>
        <dbReference type="EMBL" id="GGT49914.1"/>
    </source>
</evidence>
<comment type="caution">
    <text evidence="2">The sequence shown here is derived from an EMBL/GenBank/DDBJ whole genome shotgun (WGS) entry which is preliminary data.</text>
</comment>
<accession>A0A918HAI1</accession>
<name>A0A918HAI1_9ACTN</name>